<proteinExistence type="predicted"/>
<comment type="caution">
    <text evidence="1">The sequence shown here is derived from an EMBL/GenBank/DDBJ whole genome shotgun (WGS) entry which is preliminary data.</text>
</comment>
<accession>A0A939GM95</accession>
<reference evidence="1" key="1">
    <citation type="submission" date="2021-03" db="EMBL/GenBank/DDBJ databases">
        <title>Fibrella sp. HMF5335 genome sequencing and assembly.</title>
        <authorList>
            <person name="Kang H."/>
            <person name="Kim H."/>
            <person name="Bae S."/>
            <person name="Joh K."/>
        </authorList>
    </citation>
    <scope>NUCLEOTIDE SEQUENCE</scope>
    <source>
        <strain evidence="1">HMF5335</strain>
    </source>
</reference>
<gene>
    <name evidence="1" type="ORF">J2I47_20715</name>
</gene>
<keyword evidence="2" id="KW-1185">Reference proteome</keyword>
<protein>
    <submittedName>
        <fullName evidence="1">Uncharacterized protein</fullName>
    </submittedName>
</protein>
<dbReference type="Proteomes" id="UP000664034">
    <property type="component" value="Unassembled WGS sequence"/>
</dbReference>
<name>A0A939GM95_9BACT</name>
<dbReference type="AlphaFoldDB" id="A0A939GM95"/>
<dbReference type="InterPro" id="IPR040807">
    <property type="entry name" value="DUF5522"/>
</dbReference>
<sequence>MTKSQQKKQKLPGLADEDYYFTEAGFVVFTAAYHTKRGYCCKNGCRHCPYGFKREK</sequence>
<evidence type="ECO:0000313" key="1">
    <source>
        <dbReference type="EMBL" id="MBO0938988.1"/>
    </source>
</evidence>
<organism evidence="1 2">
    <name type="scientific">Fibrella rubiginis</name>
    <dbReference type="NCBI Taxonomy" id="2817060"/>
    <lineage>
        <taxon>Bacteria</taxon>
        <taxon>Pseudomonadati</taxon>
        <taxon>Bacteroidota</taxon>
        <taxon>Cytophagia</taxon>
        <taxon>Cytophagales</taxon>
        <taxon>Spirosomataceae</taxon>
        <taxon>Fibrella</taxon>
    </lineage>
</organism>
<dbReference type="Pfam" id="PF17653">
    <property type="entry name" value="DUF5522"/>
    <property type="match status" value="1"/>
</dbReference>
<evidence type="ECO:0000313" key="2">
    <source>
        <dbReference type="Proteomes" id="UP000664034"/>
    </source>
</evidence>
<dbReference type="EMBL" id="JAFMYV010000011">
    <property type="protein sequence ID" value="MBO0938988.1"/>
    <property type="molecule type" value="Genomic_DNA"/>
</dbReference>
<dbReference type="RefSeq" id="WP_207366513.1">
    <property type="nucleotide sequence ID" value="NZ_JAFMYV010000011.1"/>
</dbReference>